<dbReference type="InterPro" id="IPR058240">
    <property type="entry name" value="rSAM_sf"/>
</dbReference>
<reference evidence="5" key="1">
    <citation type="journal article" date="2015" name="Nature">
        <title>Complex archaea that bridge the gap between prokaryotes and eukaryotes.</title>
        <authorList>
            <person name="Spang A."/>
            <person name="Saw J.H."/>
            <person name="Jorgensen S.L."/>
            <person name="Zaremba-Niedzwiedzka K."/>
            <person name="Martijn J."/>
            <person name="Lind A.E."/>
            <person name="van Eijk R."/>
            <person name="Schleper C."/>
            <person name="Guy L."/>
            <person name="Ettema T.J."/>
        </authorList>
    </citation>
    <scope>NUCLEOTIDE SEQUENCE</scope>
</reference>
<feature type="domain" description="Hint" evidence="4">
    <location>
        <begin position="16"/>
        <end position="120"/>
    </location>
</feature>
<protein>
    <recommendedName>
        <fullName evidence="4">Hint domain-containing protein</fullName>
    </recommendedName>
</protein>
<dbReference type="AlphaFoldDB" id="A0A0F9RG97"/>
<evidence type="ECO:0000256" key="2">
    <source>
        <dbReference type="ARBA" id="ARBA00023000"/>
    </source>
</evidence>
<dbReference type="InterPro" id="IPR027434">
    <property type="entry name" value="Homing_endonucl"/>
</dbReference>
<name>A0A0F9RG97_9ZZZZ</name>
<dbReference type="GO" id="GO:0016539">
    <property type="term" value="P:intein-mediated protein splicing"/>
    <property type="evidence" value="ECO:0007669"/>
    <property type="project" value="InterPro"/>
</dbReference>
<dbReference type="CDD" id="cd01335">
    <property type="entry name" value="Radical_SAM"/>
    <property type="match status" value="1"/>
</dbReference>
<dbReference type="InterPro" id="IPR023867">
    <property type="entry name" value="Sulphatase_maturase_rSAM"/>
</dbReference>
<dbReference type="Gene3D" id="3.10.28.10">
    <property type="entry name" value="Homing endonucleases"/>
    <property type="match status" value="1"/>
</dbReference>
<feature type="compositionally biased region" description="Basic and acidic residues" evidence="3">
    <location>
        <begin position="803"/>
        <end position="813"/>
    </location>
</feature>
<dbReference type="EMBL" id="LAZR01002909">
    <property type="protein sequence ID" value="KKN24101.1"/>
    <property type="molecule type" value="Genomic_DNA"/>
</dbReference>
<evidence type="ECO:0000256" key="3">
    <source>
        <dbReference type="SAM" id="MobiDB-lite"/>
    </source>
</evidence>
<evidence type="ECO:0000256" key="1">
    <source>
        <dbReference type="ARBA" id="ARBA00022813"/>
    </source>
</evidence>
<dbReference type="Gene3D" id="2.170.16.10">
    <property type="entry name" value="Hedgehog/Intein (Hint) domain"/>
    <property type="match status" value="1"/>
</dbReference>
<dbReference type="PANTHER" id="PTHR43273">
    <property type="entry name" value="ANAEROBIC SULFATASE-MATURATING ENZYME HOMOLOG ASLB-RELATED"/>
    <property type="match status" value="1"/>
</dbReference>
<dbReference type="InterPro" id="IPR003587">
    <property type="entry name" value="Hint_dom_N"/>
</dbReference>
<sequence>MPQSTKLTRACNLSCSHCLAKGTLMLLTDGSWKPIESVEVGDRLVSWELDAVEGKKYRRYVDTEVIRLIRKRERLIRITTTAGEVKSTPDHEWLVKRQDRHCVVRTRDLRVGDAFLHLCDPVKEDITQDSDYRAGWLSGVSFGDGSWGDYVCKRGPVSTFKVYSKDQELLDRVELYAKSLFGVELSRVHHKRKDTGAELSYSHLTRVHRNDDLTALMDLAETPPMGRSTPFIKGWLAGMFDAEGTRNGLGICQKEQEAIDEVRYCWEKLGFDVRIAQKADDSWWVYMRGGRPEVARFASLCRPALTRKVAITGAVSKTPRAQITAIEPMGHKRDPEVYDVETTSKTFVAGGFLSVDCYQNTARDLGNVKKAHDYDIHAAIRAINAQWDWEEENRGGAAVATAHGGEPLLIKKADLEEIFRINHERFGKAAIQTNGVLVDDDHMAMFKRYNVNVGLSIDGWGRLNDVRKMGNTLRTTLEGTAATLRTLLRLCREHRPPGLIICLTKANAGPGLVPGQNRRKIDELKRFIDWLADHGIRNPRLNPAHIDTEPERSDWELSETDMAAFWAEFVPWSLSRGYQFPAIAETMDGLLGCGQFTCVRTQCDPLHTAAERTIQEDSAIGVCEHLYAAGGIPYQVAEDKKFSEARYEILRGVSHEHGGCLGGVDGRDGDQVCRWWAVCTGHCNGHAIDGDWRNRTRFCRGWAGLYQAVADHLHRTIPNLTTLDQVAHRFDANGLYHSIQQNEPPWDPFRWLRKANTYRPSAWRGEAKNSEFVRTEDAPVGNPCQLKLVDPNDPAHANVAHGNYDDHGDHADAAHQKNPLEHANVPHGNYDDHGDSNG</sequence>
<feature type="region of interest" description="Disordered" evidence="3">
    <location>
        <begin position="794"/>
        <end position="813"/>
    </location>
</feature>
<proteinExistence type="predicted"/>
<organism evidence="5">
    <name type="scientific">marine sediment metagenome</name>
    <dbReference type="NCBI Taxonomy" id="412755"/>
    <lineage>
        <taxon>unclassified sequences</taxon>
        <taxon>metagenomes</taxon>
        <taxon>ecological metagenomes</taxon>
    </lineage>
</organism>
<dbReference type="SMART" id="SM00306">
    <property type="entry name" value="HintN"/>
    <property type="match status" value="1"/>
</dbReference>
<dbReference type="InterPro" id="IPR006141">
    <property type="entry name" value="Intein_N"/>
</dbReference>
<evidence type="ECO:0000313" key="5">
    <source>
        <dbReference type="EMBL" id="KKN24101.1"/>
    </source>
</evidence>
<dbReference type="GO" id="GO:0004519">
    <property type="term" value="F:endonuclease activity"/>
    <property type="evidence" value="ECO:0007669"/>
    <property type="project" value="InterPro"/>
</dbReference>
<dbReference type="PANTHER" id="PTHR43273:SF3">
    <property type="entry name" value="ANAEROBIC SULFATASE-MATURATING ENZYME HOMOLOG ASLB-RELATED"/>
    <property type="match status" value="1"/>
</dbReference>
<dbReference type="PROSITE" id="PS50818">
    <property type="entry name" value="INTEIN_C_TER"/>
    <property type="match status" value="1"/>
</dbReference>
<dbReference type="CDD" id="cd00081">
    <property type="entry name" value="Hint"/>
    <property type="match status" value="1"/>
</dbReference>
<dbReference type="PROSITE" id="PS50817">
    <property type="entry name" value="INTEIN_N_TER"/>
    <property type="match status" value="1"/>
</dbReference>
<evidence type="ECO:0000259" key="4">
    <source>
        <dbReference type="SMART" id="SM00306"/>
    </source>
</evidence>
<dbReference type="SUPFAM" id="SSF51294">
    <property type="entry name" value="Hedgehog/intein (Hint) domain"/>
    <property type="match status" value="1"/>
</dbReference>
<dbReference type="InterPro" id="IPR036844">
    <property type="entry name" value="Hint_dom_sf"/>
</dbReference>
<keyword evidence="2" id="KW-0651">Protein splicing</keyword>
<dbReference type="InterPro" id="IPR013785">
    <property type="entry name" value="Aldolase_TIM"/>
</dbReference>
<accession>A0A0F9RG97</accession>
<gene>
    <name evidence="5" type="ORF">LCGC14_0898210</name>
</gene>
<dbReference type="SUPFAM" id="SSF55608">
    <property type="entry name" value="Homing endonucleases"/>
    <property type="match status" value="1"/>
</dbReference>
<dbReference type="InterPro" id="IPR030934">
    <property type="entry name" value="Intein_C"/>
</dbReference>
<dbReference type="Gene3D" id="3.20.20.70">
    <property type="entry name" value="Aldolase class I"/>
    <property type="match status" value="1"/>
</dbReference>
<dbReference type="GO" id="GO:0016491">
    <property type="term" value="F:oxidoreductase activity"/>
    <property type="evidence" value="ECO:0007669"/>
    <property type="project" value="InterPro"/>
</dbReference>
<comment type="caution">
    <text evidence="5">The sequence shown here is derived from an EMBL/GenBank/DDBJ whole genome shotgun (WGS) entry which is preliminary data.</text>
</comment>
<dbReference type="SUPFAM" id="SSF102114">
    <property type="entry name" value="Radical SAM enzymes"/>
    <property type="match status" value="1"/>
</dbReference>
<keyword evidence="1" id="KW-0068">Autocatalytic cleavage</keyword>